<evidence type="ECO:0000256" key="16">
    <source>
        <dbReference type="ARBA" id="ARBA00080073"/>
    </source>
</evidence>
<evidence type="ECO:0000256" key="17">
    <source>
        <dbReference type="SAM" id="MobiDB-lite"/>
    </source>
</evidence>
<evidence type="ECO:0000256" key="10">
    <source>
        <dbReference type="ARBA" id="ARBA00023069"/>
    </source>
</evidence>
<dbReference type="CDD" id="cd08871">
    <property type="entry name" value="START_STARD10-like"/>
    <property type="match status" value="1"/>
</dbReference>
<keyword evidence="10" id="KW-0969">Cilium</keyword>
<keyword evidence="5" id="KW-0963">Cytoplasm</keyword>
<keyword evidence="8" id="KW-0007">Acetylation</keyword>
<dbReference type="GO" id="GO:0005829">
    <property type="term" value="C:cytosol"/>
    <property type="evidence" value="ECO:0007669"/>
    <property type="project" value="UniProtKB-ARBA"/>
</dbReference>
<evidence type="ECO:0000256" key="7">
    <source>
        <dbReference type="ARBA" id="ARBA00022846"/>
    </source>
</evidence>
<dbReference type="GO" id="GO:0008289">
    <property type="term" value="F:lipid binding"/>
    <property type="evidence" value="ECO:0007669"/>
    <property type="project" value="UniProtKB-KW"/>
</dbReference>
<evidence type="ECO:0000256" key="1">
    <source>
        <dbReference type="ARBA" id="ARBA00004230"/>
    </source>
</evidence>
<dbReference type="InterPro" id="IPR051213">
    <property type="entry name" value="START_lipid_transfer"/>
</dbReference>
<organism evidence="19">
    <name type="scientific">Phallusia mammillata</name>
    <dbReference type="NCBI Taxonomy" id="59560"/>
    <lineage>
        <taxon>Eukaryota</taxon>
        <taxon>Metazoa</taxon>
        <taxon>Chordata</taxon>
        <taxon>Tunicata</taxon>
        <taxon>Ascidiacea</taxon>
        <taxon>Phlebobranchia</taxon>
        <taxon>Ascidiidae</taxon>
        <taxon>Phallusia</taxon>
    </lineage>
</organism>
<dbReference type="PANTHER" id="PTHR19308">
    <property type="entry name" value="PHOSPHATIDYLCHOLINE TRANSFER PROTEIN"/>
    <property type="match status" value="1"/>
</dbReference>
<evidence type="ECO:0000259" key="18">
    <source>
        <dbReference type="PROSITE" id="PS50848"/>
    </source>
</evidence>
<dbReference type="InterPro" id="IPR023393">
    <property type="entry name" value="START-like_dom_sf"/>
</dbReference>
<evidence type="ECO:0000256" key="5">
    <source>
        <dbReference type="ARBA" id="ARBA00022490"/>
    </source>
</evidence>
<protein>
    <recommendedName>
        <fullName evidence="14">START domain-containing protein 10</fullName>
    </recommendedName>
    <alternativeName>
        <fullName evidence="15">PCTP-like protein</fullName>
    </alternativeName>
    <alternativeName>
        <fullName evidence="16">StAR-related lipid transfer protein 10</fullName>
    </alternativeName>
</protein>
<evidence type="ECO:0000256" key="8">
    <source>
        <dbReference type="ARBA" id="ARBA00022990"/>
    </source>
</evidence>
<dbReference type="PROSITE" id="PS50848">
    <property type="entry name" value="START"/>
    <property type="match status" value="1"/>
</dbReference>
<comment type="subcellular location">
    <subcellularLocation>
        <location evidence="1">Cell projection</location>
        <location evidence="1">Cilium</location>
        <location evidence="1">Flagellum</location>
    </subcellularLocation>
    <subcellularLocation>
        <location evidence="3">Cytoplasm</location>
    </subcellularLocation>
    <subcellularLocation>
        <location evidence="2">Membrane</location>
    </subcellularLocation>
</comment>
<evidence type="ECO:0000256" key="6">
    <source>
        <dbReference type="ARBA" id="ARBA00022553"/>
    </source>
</evidence>
<evidence type="ECO:0000256" key="4">
    <source>
        <dbReference type="ARBA" id="ARBA00022448"/>
    </source>
</evidence>
<evidence type="ECO:0000256" key="13">
    <source>
        <dbReference type="ARBA" id="ARBA00023273"/>
    </source>
</evidence>
<dbReference type="EMBL" id="LR790773">
    <property type="protein sequence ID" value="CAB3266635.1"/>
    <property type="molecule type" value="mRNA"/>
</dbReference>
<evidence type="ECO:0000313" key="19">
    <source>
        <dbReference type="EMBL" id="CAB3266635.1"/>
    </source>
</evidence>
<evidence type="ECO:0000256" key="3">
    <source>
        <dbReference type="ARBA" id="ARBA00004496"/>
    </source>
</evidence>
<reference evidence="19" key="1">
    <citation type="submission" date="2020-04" db="EMBL/GenBank/DDBJ databases">
        <authorList>
            <person name="Neveu A P."/>
        </authorList>
    </citation>
    <scope>NUCLEOTIDE SEQUENCE</scope>
    <source>
        <tissue evidence="19">Whole embryo</tissue>
    </source>
</reference>
<evidence type="ECO:0000256" key="11">
    <source>
        <dbReference type="ARBA" id="ARBA00023121"/>
    </source>
</evidence>
<dbReference type="GO" id="GO:0031514">
    <property type="term" value="C:motile cilium"/>
    <property type="evidence" value="ECO:0007669"/>
    <property type="project" value="UniProtKB-SubCell"/>
</dbReference>
<keyword evidence="9" id="KW-0445">Lipid transport</keyword>
<keyword evidence="4" id="KW-0813">Transport</keyword>
<evidence type="ECO:0000256" key="15">
    <source>
        <dbReference type="ARBA" id="ARBA00076937"/>
    </source>
</evidence>
<dbReference type="PANTHER" id="PTHR19308:SF14">
    <property type="entry name" value="START DOMAIN-CONTAINING PROTEIN"/>
    <property type="match status" value="1"/>
</dbReference>
<dbReference type="InterPro" id="IPR002913">
    <property type="entry name" value="START_lipid-bd_dom"/>
</dbReference>
<keyword evidence="13" id="KW-0966">Cell projection</keyword>
<dbReference type="SMART" id="SM00234">
    <property type="entry name" value="START"/>
    <property type="match status" value="1"/>
</dbReference>
<feature type="domain" description="START" evidence="18">
    <location>
        <begin position="24"/>
        <end position="213"/>
    </location>
</feature>
<keyword evidence="7" id="KW-0282">Flagellum</keyword>
<keyword evidence="11" id="KW-0446">Lipid-binding</keyword>
<evidence type="ECO:0000256" key="9">
    <source>
        <dbReference type="ARBA" id="ARBA00023055"/>
    </source>
</evidence>
<accession>A0A6F9DUT3</accession>
<dbReference type="GO" id="GO:0016020">
    <property type="term" value="C:membrane"/>
    <property type="evidence" value="ECO:0007669"/>
    <property type="project" value="UniProtKB-SubCell"/>
</dbReference>
<dbReference type="SUPFAM" id="SSF55961">
    <property type="entry name" value="Bet v1-like"/>
    <property type="match status" value="1"/>
</dbReference>
<evidence type="ECO:0000256" key="2">
    <source>
        <dbReference type="ARBA" id="ARBA00004370"/>
    </source>
</evidence>
<gene>
    <name evidence="19" type="primary">Stard10</name>
</gene>
<evidence type="ECO:0000256" key="14">
    <source>
        <dbReference type="ARBA" id="ARBA00070345"/>
    </source>
</evidence>
<name>A0A6F9DUT3_9ASCI</name>
<dbReference type="InterPro" id="IPR041951">
    <property type="entry name" value="STARD10_START"/>
</dbReference>
<dbReference type="AlphaFoldDB" id="A0A6F9DUT3"/>
<sequence length="280" mass="32115">MLDSDVVLPADDDDFAKFKQLCESKESWSECYSKKNVTVATKHQENSNVKLLRAVTSFSDVSAGTIFDVVHDTEYRRKWDHDMIKMDEVCKICVNNTVSYYAVKCPTPVKPRDVVFLCSWIAYPNMREPKEYIMINKSVSHSDFPPKSNMVRAISLVTGYHIRPTGPNSADFTYLTQFDPRGKLPKWVVNKVAEFFTPKVIYRIHKAARKYVAWKQNHNPRLKPWLWPEQCRLPMAKPGQLSAKVDEVETIDETSAREENGTNGGTSKDPIVVSEDEEED</sequence>
<feature type="region of interest" description="Disordered" evidence="17">
    <location>
        <begin position="242"/>
        <end position="280"/>
    </location>
</feature>
<dbReference type="Gene3D" id="3.30.530.20">
    <property type="match status" value="1"/>
</dbReference>
<dbReference type="Pfam" id="PF01852">
    <property type="entry name" value="START"/>
    <property type="match status" value="1"/>
</dbReference>
<evidence type="ECO:0000256" key="12">
    <source>
        <dbReference type="ARBA" id="ARBA00023136"/>
    </source>
</evidence>
<proteinExistence type="evidence at transcript level"/>
<keyword evidence="6" id="KW-0597">Phosphoprotein</keyword>
<dbReference type="GO" id="GO:0006869">
    <property type="term" value="P:lipid transport"/>
    <property type="evidence" value="ECO:0007669"/>
    <property type="project" value="UniProtKB-KW"/>
</dbReference>
<dbReference type="FunFam" id="3.30.530.20:FF:000008">
    <property type="entry name" value="START domain containing 10"/>
    <property type="match status" value="1"/>
</dbReference>
<keyword evidence="12" id="KW-0472">Membrane</keyword>